<name>A0AAP1ACN9_ACIBA</name>
<comment type="similarity">
    <text evidence="1">Belongs to the RecA family.</text>
</comment>
<dbReference type="InterPro" id="IPR049428">
    <property type="entry name" value="RecA-like_N"/>
</dbReference>
<dbReference type="PANTHER" id="PTHR45900">
    <property type="entry name" value="RECA"/>
    <property type="match status" value="1"/>
</dbReference>
<keyword evidence="3" id="KW-0547">Nucleotide-binding</keyword>
<dbReference type="Pfam" id="PF00154">
    <property type="entry name" value="RecA_N"/>
    <property type="match status" value="2"/>
</dbReference>
<dbReference type="Gene3D" id="3.40.50.300">
    <property type="entry name" value="P-loop containing nucleotide triphosphate hydrolases"/>
    <property type="match status" value="2"/>
</dbReference>
<dbReference type="InterPro" id="IPR013765">
    <property type="entry name" value="DNA_recomb/repair_RecA"/>
</dbReference>
<dbReference type="InterPro" id="IPR027417">
    <property type="entry name" value="P-loop_NTPase"/>
</dbReference>
<dbReference type="InterPro" id="IPR006141">
    <property type="entry name" value="Intein_N"/>
</dbReference>
<dbReference type="SUPFAM" id="SSF52540">
    <property type="entry name" value="P-loop containing nucleoside triphosphate hydrolases"/>
    <property type="match status" value="1"/>
</dbReference>
<keyword evidence="4" id="KW-0067">ATP-binding</keyword>
<comment type="function">
    <text evidence="6">Can catalyze the hydrolysis of ATP in the presence of single-stranded DNA, the ATP-dependent uptake of single-stranded DNA by duplex DNA, and the ATP-dependent hybridization of homologous single-stranded DNAs. It interacts with LexA causing its activation and leading to its autocatalytic cleavage.</text>
</comment>
<dbReference type="CDD" id="cd00081">
    <property type="entry name" value="Hint"/>
    <property type="match status" value="1"/>
</dbReference>
<dbReference type="PROSITE" id="PS50818">
    <property type="entry name" value="INTEIN_C_TER"/>
    <property type="match status" value="1"/>
</dbReference>
<evidence type="ECO:0000256" key="3">
    <source>
        <dbReference type="ARBA" id="ARBA00022741"/>
    </source>
</evidence>
<evidence type="ECO:0000313" key="8">
    <source>
        <dbReference type="EMBL" id="KQE03595.1"/>
    </source>
</evidence>
<dbReference type="PROSITE" id="PS50817">
    <property type="entry name" value="INTEIN_N_TER"/>
    <property type="match status" value="1"/>
</dbReference>
<feature type="domain" description="RecA family profile 2" evidence="7">
    <location>
        <begin position="372"/>
        <end position="433"/>
    </location>
</feature>
<dbReference type="InterPro" id="IPR020587">
    <property type="entry name" value="RecA_monomer-monomer_interface"/>
</dbReference>
<dbReference type="SMART" id="SM00306">
    <property type="entry name" value="HintN"/>
    <property type="match status" value="1"/>
</dbReference>
<evidence type="ECO:0000256" key="5">
    <source>
        <dbReference type="ARBA" id="ARBA00023172"/>
    </source>
</evidence>
<proteinExistence type="inferred from homology"/>
<organism evidence="8 9">
    <name type="scientific">Acinetobacter baumannii</name>
    <dbReference type="NCBI Taxonomy" id="470"/>
    <lineage>
        <taxon>Bacteria</taxon>
        <taxon>Pseudomonadati</taxon>
        <taxon>Pseudomonadota</taxon>
        <taxon>Gammaproteobacteria</taxon>
        <taxon>Moraxellales</taxon>
        <taxon>Moraxellaceae</taxon>
        <taxon>Acinetobacter</taxon>
        <taxon>Acinetobacter calcoaceticus/baumannii complex</taxon>
    </lineage>
</organism>
<evidence type="ECO:0000256" key="6">
    <source>
        <dbReference type="ARBA" id="ARBA00025580"/>
    </source>
</evidence>
<dbReference type="AlphaFoldDB" id="A0AAP1ACN9"/>
<dbReference type="InterPro" id="IPR030934">
    <property type="entry name" value="Intein_C"/>
</dbReference>
<evidence type="ECO:0000256" key="1">
    <source>
        <dbReference type="ARBA" id="ARBA00009391"/>
    </source>
</evidence>
<evidence type="ECO:0000256" key="4">
    <source>
        <dbReference type="ARBA" id="ARBA00022840"/>
    </source>
</evidence>
<dbReference type="NCBIfam" id="TIGR01443">
    <property type="entry name" value="intein_Cterm"/>
    <property type="match status" value="1"/>
</dbReference>
<dbReference type="EMBL" id="LLGC01000179">
    <property type="protein sequence ID" value="KQE03595.1"/>
    <property type="molecule type" value="Genomic_DNA"/>
</dbReference>
<dbReference type="GO" id="GO:0006310">
    <property type="term" value="P:DNA recombination"/>
    <property type="evidence" value="ECO:0007669"/>
    <property type="project" value="UniProtKB-KW"/>
</dbReference>
<dbReference type="GO" id="GO:0005829">
    <property type="term" value="C:cytosol"/>
    <property type="evidence" value="ECO:0007669"/>
    <property type="project" value="TreeGrafter"/>
</dbReference>
<comment type="caution">
    <text evidence="8">The sequence shown here is derived from an EMBL/GenBank/DDBJ whole genome shotgun (WGS) entry which is preliminary data.</text>
</comment>
<dbReference type="PRINTS" id="PR00142">
    <property type="entry name" value="RECA"/>
</dbReference>
<dbReference type="InterPro" id="IPR003587">
    <property type="entry name" value="Hint_dom_N"/>
</dbReference>
<dbReference type="PANTHER" id="PTHR45900:SF1">
    <property type="entry name" value="MITOCHONDRIAL DNA REPAIR PROTEIN RECA HOMOLOG-RELATED"/>
    <property type="match status" value="1"/>
</dbReference>
<dbReference type="GO" id="GO:0006281">
    <property type="term" value="P:DNA repair"/>
    <property type="evidence" value="ECO:0007669"/>
    <property type="project" value="InterPro"/>
</dbReference>
<gene>
    <name evidence="8" type="ORF">APD33_13345</name>
</gene>
<reference evidence="8 9" key="1">
    <citation type="submission" date="2015-10" db="EMBL/GenBank/DDBJ databases">
        <title>The utility of whole genome sequencing in characterizing Acinetobacter epidemiology and analyzing hospital outbreaks.</title>
        <authorList>
            <person name="Ozer E.A."/>
            <person name="Fitzpatrick M.A."/>
            <person name="Hauser A.R."/>
        </authorList>
    </citation>
    <scope>NUCLEOTIDE SEQUENCE [LARGE SCALE GENOMIC DNA]</scope>
    <source>
        <strain evidence="8 9">ABBL072</strain>
    </source>
</reference>
<dbReference type="Gene3D" id="2.170.16.10">
    <property type="entry name" value="Hedgehog/Intein (Hint) domain"/>
    <property type="match status" value="1"/>
</dbReference>
<dbReference type="GO" id="GO:0008094">
    <property type="term" value="F:ATP-dependent activity, acting on DNA"/>
    <property type="evidence" value="ECO:0007669"/>
    <property type="project" value="InterPro"/>
</dbReference>
<evidence type="ECO:0000313" key="9">
    <source>
        <dbReference type="Proteomes" id="UP000051449"/>
    </source>
</evidence>
<evidence type="ECO:0000259" key="7">
    <source>
        <dbReference type="PROSITE" id="PS50163"/>
    </source>
</evidence>
<dbReference type="InterPro" id="IPR003586">
    <property type="entry name" value="Hint_dom_C"/>
</dbReference>
<protein>
    <recommendedName>
        <fullName evidence="2">Protein RecA</fullName>
    </recommendedName>
</protein>
<dbReference type="SUPFAM" id="SSF51294">
    <property type="entry name" value="Hedgehog/intein (Hint) domain"/>
    <property type="match status" value="1"/>
</dbReference>
<dbReference type="GO" id="GO:0003697">
    <property type="term" value="F:single-stranded DNA binding"/>
    <property type="evidence" value="ECO:0007669"/>
    <property type="project" value="InterPro"/>
</dbReference>
<dbReference type="SMART" id="SM00305">
    <property type="entry name" value="HintC"/>
    <property type="match status" value="1"/>
</dbReference>
<dbReference type="PROSITE" id="PS50163">
    <property type="entry name" value="RECA_3"/>
    <property type="match status" value="1"/>
</dbReference>
<sequence length="498" mass="55950">MTAQAQIDALNDALFKAIGDNHAEQAVTRWIDTGNPELNRIISGSYEGGLPFGRMVEVFGESSTGKTADATEWMVRAQKMGGCAIFIDWERSFDVRLAEGFGLNTQRPYWIYAKPATWEEGNTLAAKACQLIRASKAIPDDAPILVVFDSIAAALPKSQAGKEIDEYTMNDTTALARVTSSTLKTMSHRAEEFSATFVYLNQMRLKPGVMFGDPRCLRGDVQIPFVDGTTATIKEIVKNKINKEVWSYNETTGEIEPKFIVDWHDNGSIADTDKRWIHIRATTPETKNGVSAVTATNDHKILTRECGWINAEDVKVGYHLVTHKHKTAYAVVTEVREGGKKLDTRMYDITIEGNHNFLAGNKDNGFIVHNCTPGGKAMEFYASARLALGRQKIMDKDEVGEKEFVGQNITVQCVKTKFTRPFQECNLRMMYNEFDVAYFDHIAAMLDHLIKRGWIEYNKPRVTWTDGKKYFVKELVAKLNAEPNGMEQLKAFLPKSDK</sequence>
<dbReference type="GO" id="GO:0005524">
    <property type="term" value="F:ATP binding"/>
    <property type="evidence" value="ECO:0007669"/>
    <property type="project" value="UniProtKB-KW"/>
</dbReference>
<accession>A0AAP1ACN9</accession>
<keyword evidence="5" id="KW-0233">DNA recombination</keyword>
<dbReference type="RefSeq" id="WP_000126617.1">
    <property type="nucleotide sequence ID" value="NZ_CACSGJ010000042.1"/>
</dbReference>
<dbReference type="InterPro" id="IPR036844">
    <property type="entry name" value="Hint_dom_sf"/>
</dbReference>
<dbReference type="Proteomes" id="UP000051449">
    <property type="component" value="Unassembled WGS sequence"/>
</dbReference>
<evidence type="ECO:0000256" key="2">
    <source>
        <dbReference type="ARBA" id="ARBA00015553"/>
    </source>
</evidence>
<dbReference type="GO" id="GO:0016539">
    <property type="term" value="P:intein-mediated protein splicing"/>
    <property type="evidence" value="ECO:0007669"/>
    <property type="project" value="InterPro"/>
</dbReference>